<dbReference type="GO" id="GO:0120160">
    <property type="term" value="F:intraciliary transport particle A binding"/>
    <property type="evidence" value="ECO:0007669"/>
    <property type="project" value="TreeGrafter"/>
</dbReference>
<dbReference type="PANTHER" id="PTHR35543:SF1">
    <property type="entry name" value="INTRAFLAGELLAR TRANSPORT-ASSOCIATED PROTEIN"/>
    <property type="match status" value="1"/>
</dbReference>
<dbReference type="Pfam" id="PF17722">
    <property type="entry name" value="IFTAP"/>
    <property type="match status" value="1"/>
</dbReference>
<dbReference type="GeneTree" id="ENSGT00390000013149"/>
<evidence type="ECO:0000256" key="1">
    <source>
        <dbReference type="SAM" id="MobiDB-lite"/>
    </source>
</evidence>
<dbReference type="GO" id="GO:0097731">
    <property type="term" value="C:9+0 non-motile cilium"/>
    <property type="evidence" value="ECO:0007669"/>
    <property type="project" value="TreeGrafter"/>
</dbReference>
<dbReference type="Ensembl" id="ENSCHIT00000015032.1">
    <property type="protein sequence ID" value="ENSCHIP00000007291.1"/>
    <property type="gene ID" value="ENSCHIG00000010847.1"/>
</dbReference>
<dbReference type="PANTHER" id="PTHR35543">
    <property type="entry name" value="PROTEIN C11ORF74"/>
    <property type="match status" value="1"/>
</dbReference>
<evidence type="ECO:0000313" key="3">
    <source>
        <dbReference type="Proteomes" id="UP000291000"/>
    </source>
</evidence>
<feature type="region of interest" description="Disordered" evidence="1">
    <location>
        <begin position="174"/>
        <end position="193"/>
    </location>
</feature>
<reference evidence="2 3" key="1">
    <citation type="submission" date="2016-04" db="EMBL/GenBank/DDBJ databases">
        <title>Polished mammalian reference genomes with single-molecule sequencing and chromosome conformation capture applied to the Capra hircus genome.</title>
        <authorList>
            <person name="Bickhart D.M."/>
            <person name="Koren S."/>
            <person name="Rosen B."/>
            <person name="Hastie A."/>
            <person name="Liachko I."/>
            <person name="Sullivan S.T."/>
            <person name="Burton J."/>
            <person name="Sayre B.L."/>
            <person name="Huson H.J."/>
            <person name="Lee J."/>
            <person name="Lam E."/>
            <person name="Kelley C.M."/>
            <person name="Hutchison J.L."/>
            <person name="Zhou Y."/>
            <person name="Sun J."/>
            <person name="Crisa A."/>
            <person name="Schwartz J.C."/>
            <person name="Hammond J.A."/>
            <person name="Schroeder S.G."/>
            <person name="Liu G.E."/>
            <person name="Dunham M."/>
            <person name="Shendure J."/>
            <person name="Sonstegard T.S."/>
            <person name="Phillippy A.M."/>
            <person name="Van Tassell C.P."/>
            <person name="Smith T.P."/>
        </authorList>
    </citation>
    <scope>NUCLEOTIDE SEQUENCE [LARGE SCALE GENOMIC DNA]</scope>
</reference>
<dbReference type="GO" id="GO:0007340">
    <property type="term" value="P:acrosome reaction"/>
    <property type="evidence" value="ECO:0007669"/>
    <property type="project" value="TreeGrafter"/>
</dbReference>
<dbReference type="OMA" id="KFINCHE"/>
<reference evidence="2" key="3">
    <citation type="submission" date="2025-09" db="UniProtKB">
        <authorList>
            <consortium name="Ensembl"/>
        </authorList>
    </citation>
    <scope>IDENTIFICATION</scope>
</reference>
<gene>
    <name evidence="2" type="primary">IFTAP</name>
</gene>
<accession>A0A452E5M6</accession>
<protein>
    <submittedName>
        <fullName evidence="2">Intraflagellar transport associated protein</fullName>
    </submittedName>
</protein>
<sequence length="242" mass="27396">MPAQTPELEMMDEDRLIEEVLDKFVNCHEQTYEEFLKTFTHLSKENVTKREAFGANSSENNFTSIKFTQRNEPNDHRLSNKAIFLRTSSQCSEEEQIMIDDGQKAGSSFQGDLNRAGEVKVDNFLDIEDLDLDEEINPQLSKDVLLLPGQVEQEVSLSVPSYIPSVAIQPVTPGTKPRPTVKAADKQREEITGDEVQPFSLDEEFDYDAVVLTPKFTPAEMNVIEELSKQKTKSADLEEPHD</sequence>
<dbReference type="GO" id="GO:0007283">
    <property type="term" value="P:spermatogenesis"/>
    <property type="evidence" value="ECO:0007669"/>
    <property type="project" value="TreeGrafter"/>
</dbReference>
<reference evidence="2" key="2">
    <citation type="submission" date="2025-08" db="UniProtKB">
        <authorList>
            <consortium name="Ensembl"/>
        </authorList>
    </citation>
    <scope>IDENTIFICATION</scope>
</reference>
<dbReference type="STRING" id="9925.ENSCHIP00000007291"/>
<proteinExistence type="predicted"/>
<dbReference type="KEGG" id="chx:102173404"/>
<organism evidence="2 3">
    <name type="scientific">Capra hircus</name>
    <name type="common">Goat</name>
    <dbReference type="NCBI Taxonomy" id="9925"/>
    <lineage>
        <taxon>Eukaryota</taxon>
        <taxon>Metazoa</taxon>
        <taxon>Chordata</taxon>
        <taxon>Craniata</taxon>
        <taxon>Vertebrata</taxon>
        <taxon>Euteleostomi</taxon>
        <taxon>Mammalia</taxon>
        <taxon>Eutheria</taxon>
        <taxon>Laurasiatheria</taxon>
        <taxon>Artiodactyla</taxon>
        <taxon>Ruminantia</taxon>
        <taxon>Pecora</taxon>
        <taxon>Bovidae</taxon>
        <taxon>Caprinae</taxon>
        <taxon>Capra</taxon>
    </lineage>
</organism>
<name>A0A452E5M6_CAPHI</name>
<dbReference type="AlphaFoldDB" id="A0A452E5M6"/>
<dbReference type="Proteomes" id="UP000291000">
    <property type="component" value="Chromosome 15"/>
</dbReference>
<keyword evidence="3" id="KW-1185">Reference proteome</keyword>
<dbReference type="InterPro" id="IPR040028">
    <property type="entry name" value="IFTAP"/>
</dbReference>
<dbReference type="EMBL" id="LWLT01000015">
    <property type="status" value="NOT_ANNOTATED_CDS"/>
    <property type="molecule type" value="Genomic_DNA"/>
</dbReference>
<dbReference type="Bgee" id="ENSCHIG00000010847">
    <property type="expression patterns" value="Expressed in fallopian tube and 17 other cell types or tissues"/>
</dbReference>
<dbReference type="GeneID" id="102173404"/>
<dbReference type="CTD" id="119710"/>
<dbReference type="OrthoDB" id="10057631at2759"/>
<dbReference type="GO" id="GO:0005829">
    <property type="term" value="C:cytosol"/>
    <property type="evidence" value="ECO:0007669"/>
    <property type="project" value="TreeGrafter"/>
</dbReference>
<evidence type="ECO:0000313" key="2">
    <source>
        <dbReference type="Ensembl" id="ENSCHIP00000007291.1"/>
    </source>
</evidence>